<dbReference type="AlphaFoldDB" id="A0A2H0YVX6"/>
<dbReference type="PANTHER" id="PTHR30619:SF1">
    <property type="entry name" value="RECOMBINATION PROTEIN 2"/>
    <property type="match status" value="1"/>
</dbReference>
<evidence type="ECO:0008006" key="11">
    <source>
        <dbReference type="Google" id="ProtNLM"/>
    </source>
</evidence>
<sequence length="502" mass="56233">MSKSKIFQFSLLSFILGVGGAKFIRPVDYFIFFAAAVFILILLVVGFSNSKIRTISFCTLSLILGFWCFWNSEPVITPQQIAYYNNQQVTFKGTIKASPDVRPDHTKLTIGTEEIEIKHRMMEVKGDVLVNTSLYPEYQYGDQLRVSCHLERPEKIEDFSYDLYLARYNIYSLCYRPQIELLAKNQGNPLLATILGFKGRIQSIFNQTISAPQVSILSAMILGNRRSIPQEVTEDFRKAGTSHIIAISGMHITIISGLLMQFGIGLGISRRRTFYLASLVLIIYVILVGMPASAIRAATMGLLALFSQIIGRLSRSLNPLLFVASLMILINPKILVSDIGFQLSFLAVLGIIYLSPFFQKLFSWLPNFFQIRNSASMTMAAYLMTLPLIVYSFGNLSLVAIVVNVLVLPIVPLIMMSGLLTGILGIIFLPLGRIAGWLTWMFLSYLISVIKFFVQFDFASLAIKKTSWLVLIGSYLVIALAVRMIFRKKSPADRSGAILIQK</sequence>
<comment type="caution">
    <text evidence="9">The sequence shown here is derived from an EMBL/GenBank/DDBJ whole genome shotgun (WGS) entry which is preliminary data.</text>
</comment>
<evidence type="ECO:0000256" key="1">
    <source>
        <dbReference type="ARBA" id="ARBA00004651"/>
    </source>
</evidence>
<feature type="transmembrane region" description="Helical" evidence="6">
    <location>
        <begin position="466"/>
        <end position="486"/>
    </location>
</feature>
<feature type="transmembrane region" description="Helical" evidence="6">
    <location>
        <begin position="274"/>
        <end position="305"/>
    </location>
</feature>
<feature type="domain" description="ComEC/Rec2-related protein" evidence="7">
    <location>
        <begin position="220"/>
        <end position="485"/>
    </location>
</feature>
<dbReference type="InterPro" id="IPR052159">
    <property type="entry name" value="Competence_DNA_uptake"/>
</dbReference>
<evidence type="ECO:0000313" key="9">
    <source>
        <dbReference type="EMBL" id="PIS42648.1"/>
    </source>
</evidence>
<evidence type="ECO:0000256" key="3">
    <source>
        <dbReference type="ARBA" id="ARBA00022692"/>
    </source>
</evidence>
<feature type="transmembrane region" description="Helical" evidence="6">
    <location>
        <begin position="409"/>
        <end position="429"/>
    </location>
</feature>
<reference evidence="9 10" key="1">
    <citation type="submission" date="2017-09" db="EMBL/GenBank/DDBJ databases">
        <title>Depth-based differentiation of microbial function through sediment-hosted aquifers and enrichment of novel symbionts in the deep terrestrial subsurface.</title>
        <authorList>
            <person name="Probst A.J."/>
            <person name="Ladd B."/>
            <person name="Jarett J.K."/>
            <person name="Geller-Mcgrath D.E."/>
            <person name="Sieber C.M."/>
            <person name="Emerson J.B."/>
            <person name="Anantharaman K."/>
            <person name="Thomas B.C."/>
            <person name="Malmstrom R."/>
            <person name="Stieglmeier M."/>
            <person name="Klingl A."/>
            <person name="Woyke T."/>
            <person name="Ryan C.M."/>
            <person name="Banfield J.F."/>
        </authorList>
    </citation>
    <scope>NUCLEOTIDE SEQUENCE [LARGE SCALE GENOMIC DNA]</scope>
    <source>
        <strain evidence="9">CG08_land_8_20_14_0_20_40_16</strain>
    </source>
</reference>
<evidence type="ECO:0000256" key="2">
    <source>
        <dbReference type="ARBA" id="ARBA00022475"/>
    </source>
</evidence>
<keyword evidence="4 6" id="KW-1133">Transmembrane helix</keyword>
<feature type="domain" description="DUF4131" evidence="8">
    <location>
        <begin position="30"/>
        <end position="181"/>
    </location>
</feature>
<organism evidence="9 10">
    <name type="scientific">Candidatus Kerfeldbacteria bacterium CG08_land_8_20_14_0_20_40_16</name>
    <dbReference type="NCBI Taxonomy" id="2014244"/>
    <lineage>
        <taxon>Bacteria</taxon>
        <taxon>Candidatus Kerfeldiibacteriota</taxon>
    </lineage>
</organism>
<dbReference type="GO" id="GO:0005886">
    <property type="term" value="C:plasma membrane"/>
    <property type="evidence" value="ECO:0007669"/>
    <property type="project" value="UniProtKB-SubCell"/>
</dbReference>
<feature type="transmembrane region" description="Helical" evidence="6">
    <location>
        <begin position="436"/>
        <end position="454"/>
    </location>
</feature>
<dbReference type="PANTHER" id="PTHR30619">
    <property type="entry name" value="DNA INTERNALIZATION/COMPETENCE PROTEIN COMEC/REC2"/>
    <property type="match status" value="1"/>
</dbReference>
<dbReference type="Pfam" id="PF13567">
    <property type="entry name" value="DUF4131"/>
    <property type="match status" value="1"/>
</dbReference>
<dbReference type="Pfam" id="PF03772">
    <property type="entry name" value="Competence"/>
    <property type="match status" value="1"/>
</dbReference>
<keyword evidence="5 6" id="KW-0472">Membrane</keyword>
<evidence type="ECO:0000259" key="8">
    <source>
        <dbReference type="Pfam" id="PF13567"/>
    </source>
</evidence>
<feature type="transmembrane region" description="Helical" evidence="6">
    <location>
        <begin position="244"/>
        <end position="268"/>
    </location>
</feature>
<accession>A0A2H0YVX6</accession>
<dbReference type="EMBL" id="PEXU01000030">
    <property type="protein sequence ID" value="PIS42648.1"/>
    <property type="molecule type" value="Genomic_DNA"/>
</dbReference>
<protein>
    <recommendedName>
        <fullName evidence="11">ComEC/Rec2-related protein domain-containing protein</fullName>
    </recommendedName>
</protein>
<evidence type="ECO:0000256" key="5">
    <source>
        <dbReference type="ARBA" id="ARBA00023136"/>
    </source>
</evidence>
<dbReference type="Proteomes" id="UP000231542">
    <property type="component" value="Unassembled WGS sequence"/>
</dbReference>
<gene>
    <name evidence="9" type="ORF">COT24_02520</name>
</gene>
<evidence type="ECO:0000313" key="10">
    <source>
        <dbReference type="Proteomes" id="UP000231542"/>
    </source>
</evidence>
<evidence type="ECO:0000259" key="7">
    <source>
        <dbReference type="Pfam" id="PF03772"/>
    </source>
</evidence>
<dbReference type="InterPro" id="IPR004477">
    <property type="entry name" value="ComEC_N"/>
</dbReference>
<name>A0A2H0YVX6_9BACT</name>
<comment type="subcellular location">
    <subcellularLocation>
        <location evidence="1">Cell membrane</location>
        <topology evidence="1">Multi-pass membrane protein</topology>
    </subcellularLocation>
</comment>
<proteinExistence type="predicted"/>
<feature type="transmembrane region" description="Helical" evidence="6">
    <location>
        <begin position="30"/>
        <end position="47"/>
    </location>
</feature>
<evidence type="ECO:0000256" key="4">
    <source>
        <dbReference type="ARBA" id="ARBA00022989"/>
    </source>
</evidence>
<feature type="transmembrane region" description="Helical" evidence="6">
    <location>
        <begin position="54"/>
        <end position="72"/>
    </location>
</feature>
<feature type="transmembrane region" description="Helical" evidence="6">
    <location>
        <begin position="379"/>
        <end position="403"/>
    </location>
</feature>
<dbReference type="InterPro" id="IPR025405">
    <property type="entry name" value="DUF4131"/>
</dbReference>
<feature type="transmembrane region" description="Helical" evidence="6">
    <location>
        <begin position="341"/>
        <end position="358"/>
    </location>
</feature>
<keyword evidence="3 6" id="KW-0812">Transmembrane</keyword>
<keyword evidence="2" id="KW-1003">Cell membrane</keyword>
<evidence type="ECO:0000256" key="6">
    <source>
        <dbReference type="SAM" id="Phobius"/>
    </source>
</evidence>
<dbReference type="NCBIfam" id="TIGR00360">
    <property type="entry name" value="ComEC_N-term"/>
    <property type="match status" value="1"/>
</dbReference>